<dbReference type="eggNOG" id="KOG2346">
    <property type="taxonomic scope" value="Eukaryota"/>
</dbReference>
<feature type="region of interest" description="Disordered" evidence="3">
    <location>
        <begin position="223"/>
        <end position="242"/>
    </location>
</feature>
<dbReference type="GO" id="GO:0007030">
    <property type="term" value="P:Golgi organization"/>
    <property type="evidence" value="ECO:0007669"/>
    <property type="project" value="UniProtKB-UniRule"/>
</dbReference>
<comment type="caution">
    <text evidence="4">The sequence shown here is derived from an EMBL/GenBank/DDBJ whole genome shotgun (WGS) entry which is preliminary data.</text>
</comment>
<keyword evidence="2" id="KW-0813">Transport</keyword>
<keyword evidence="5" id="KW-1185">Reference proteome</keyword>
<evidence type="ECO:0000313" key="5">
    <source>
        <dbReference type="Proteomes" id="UP000266841"/>
    </source>
</evidence>
<dbReference type="PANTHER" id="PTHR15954">
    <property type="entry name" value="VACUOLAR PROTEIN SORTING-ASSOCIATED PROTEIN 51 HOMOLOG"/>
    <property type="match status" value="1"/>
</dbReference>
<dbReference type="AlphaFoldDB" id="K0RYD3"/>
<dbReference type="GO" id="GO:0015031">
    <property type="term" value="P:protein transport"/>
    <property type="evidence" value="ECO:0007669"/>
    <property type="project" value="UniProtKB-UniRule"/>
</dbReference>
<dbReference type="InterPro" id="IPR014812">
    <property type="entry name" value="Vps51"/>
</dbReference>
<dbReference type="OrthoDB" id="203678at2759"/>
<name>K0RYD3_THAOC</name>
<reference evidence="4 5" key="1">
    <citation type="journal article" date="2012" name="Genome Biol.">
        <title>Genome and low-iron response of an oceanic diatom adapted to chronic iron limitation.</title>
        <authorList>
            <person name="Lommer M."/>
            <person name="Specht M."/>
            <person name="Roy A.S."/>
            <person name="Kraemer L."/>
            <person name="Andreson R."/>
            <person name="Gutowska M.A."/>
            <person name="Wolf J."/>
            <person name="Bergner S.V."/>
            <person name="Schilhabel M.B."/>
            <person name="Klostermeier U.C."/>
            <person name="Beiko R.G."/>
            <person name="Rosenstiel P."/>
            <person name="Hippler M."/>
            <person name="Laroche J."/>
        </authorList>
    </citation>
    <scope>NUCLEOTIDE SEQUENCE [LARGE SCALE GENOMIC DNA]</scope>
    <source>
        <strain evidence="4 5">CCMP1005</strain>
    </source>
</reference>
<organism evidence="4 5">
    <name type="scientific">Thalassiosira oceanica</name>
    <name type="common">Marine diatom</name>
    <dbReference type="NCBI Taxonomy" id="159749"/>
    <lineage>
        <taxon>Eukaryota</taxon>
        <taxon>Sar</taxon>
        <taxon>Stramenopiles</taxon>
        <taxon>Ochrophyta</taxon>
        <taxon>Bacillariophyta</taxon>
        <taxon>Coscinodiscophyceae</taxon>
        <taxon>Thalassiosirophycidae</taxon>
        <taxon>Thalassiosirales</taxon>
        <taxon>Thalassiosiraceae</taxon>
        <taxon>Thalassiosira</taxon>
    </lineage>
</organism>
<dbReference type="GO" id="GO:0000938">
    <property type="term" value="C:GARP complex"/>
    <property type="evidence" value="ECO:0007669"/>
    <property type="project" value="UniProtKB-UniRule"/>
</dbReference>
<feature type="compositionally biased region" description="Acidic residues" evidence="3">
    <location>
        <begin position="229"/>
        <end position="238"/>
    </location>
</feature>
<evidence type="ECO:0000313" key="4">
    <source>
        <dbReference type="EMBL" id="EJK53866.1"/>
    </source>
</evidence>
<dbReference type="EMBL" id="AGNL01036859">
    <property type="protein sequence ID" value="EJK53866.1"/>
    <property type="molecule type" value="Genomic_DNA"/>
</dbReference>
<feature type="compositionally biased region" description="Acidic residues" evidence="3">
    <location>
        <begin position="310"/>
        <end position="321"/>
    </location>
</feature>
<dbReference type="PANTHER" id="PTHR15954:SF4">
    <property type="entry name" value="VACUOLAR PROTEIN SORTING-ASSOCIATED PROTEIN 51 HOMOLOG"/>
    <property type="match status" value="1"/>
</dbReference>
<keyword evidence="2" id="KW-0653">Protein transport</keyword>
<dbReference type="GO" id="GO:0016020">
    <property type="term" value="C:membrane"/>
    <property type="evidence" value="ECO:0007669"/>
    <property type="project" value="TreeGrafter"/>
</dbReference>
<dbReference type="GO" id="GO:0005829">
    <property type="term" value="C:cytosol"/>
    <property type="evidence" value="ECO:0007669"/>
    <property type="project" value="GOC"/>
</dbReference>
<comment type="subunit">
    <text evidence="2">Component of the Golgi-associated retrograde protein (GARP) complex.</text>
</comment>
<comment type="similarity">
    <text evidence="1 2">Belongs to the VPS51 family.</text>
</comment>
<dbReference type="GO" id="GO:1990745">
    <property type="term" value="C:EARP complex"/>
    <property type="evidence" value="ECO:0007669"/>
    <property type="project" value="TreeGrafter"/>
</dbReference>
<protein>
    <recommendedName>
        <fullName evidence="2">Vacuolar protein sorting-associated protein 51 homolog</fullName>
    </recommendedName>
</protein>
<dbReference type="GO" id="GO:0048193">
    <property type="term" value="P:Golgi vesicle transport"/>
    <property type="evidence" value="ECO:0007669"/>
    <property type="project" value="TreeGrafter"/>
</dbReference>
<dbReference type="GO" id="GO:0032456">
    <property type="term" value="P:endocytic recycling"/>
    <property type="evidence" value="ECO:0007669"/>
    <property type="project" value="TreeGrafter"/>
</dbReference>
<accession>K0RYD3</accession>
<gene>
    <name evidence="4" type="ORF">THAOC_26613</name>
</gene>
<dbReference type="GO" id="GO:0006869">
    <property type="term" value="P:lipid transport"/>
    <property type="evidence" value="ECO:0007669"/>
    <property type="project" value="UniProtKB-UniRule"/>
</dbReference>
<feature type="non-terminal residue" evidence="4">
    <location>
        <position position="394"/>
    </location>
</feature>
<dbReference type="GO" id="GO:0007041">
    <property type="term" value="P:lysosomal transport"/>
    <property type="evidence" value="ECO:0007669"/>
    <property type="project" value="TreeGrafter"/>
</dbReference>
<sequence>MQTLVYENYSKFIDATDAIRSIGTNVGSISGRTVDDAGNPSEKGGSALDRLTISMERVASASARSEGLLRSSREAVAEKLRIRRLLTRLDALLSLPSTLRGHIGGGRYLQAVTSHASATEILGRHSAGFESLRSIEAECDGIMRELVSDLRGKIEAWSGSAGAGTFALDGDALPGPEGVGEVFECAGTLWTLYPSKTFSPGLDCDKCRGLALDSCGRLLRERLVAPPPEEGEENDDGDGALAGEVPVAFLDGILEAATLYGVTFPSDSAPPGTGGDGPLTEFVTSNFDRFLERVRSLLAEGDESDRRGEEEDDDDDDEARDDAEFRRISAALSRLLASTRELASGLALPEVGSASRSLRGVVDRAVELTETLVRRRIASRFRGRQVGRGPGRAW</sequence>
<keyword evidence="2" id="KW-0445">Lipid transport</keyword>
<evidence type="ECO:0000256" key="3">
    <source>
        <dbReference type="SAM" id="MobiDB-lite"/>
    </source>
</evidence>
<comment type="subcellular location">
    <subcellularLocation>
        <location evidence="2">Golgi apparatus</location>
        <location evidence="2">trans-Golgi network</location>
    </subcellularLocation>
</comment>
<comment type="function">
    <text evidence="2">Acts as component of the GARP complex that is involved in retrograde transport from early and late endosomes to the trans-Golgi network (TGN).</text>
</comment>
<evidence type="ECO:0000256" key="2">
    <source>
        <dbReference type="RuleBase" id="RU368010"/>
    </source>
</evidence>
<feature type="region of interest" description="Disordered" evidence="3">
    <location>
        <begin position="300"/>
        <end position="321"/>
    </location>
</feature>
<evidence type="ECO:0000256" key="1">
    <source>
        <dbReference type="ARBA" id="ARBA00006080"/>
    </source>
</evidence>
<proteinExistence type="inferred from homology"/>
<keyword evidence="2" id="KW-0333">Golgi apparatus</keyword>
<dbReference type="GO" id="GO:0042147">
    <property type="term" value="P:retrograde transport, endosome to Golgi"/>
    <property type="evidence" value="ECO:0007669"/>
    <property type="project" value="UniProtKB-UniRule"/>
</dbReference>
<dbReference type="Pfam" id="PF08700">
    <property type="entry name" value="VPS51_Exo84_N"/>
    <property type="match status" value="1"/>
</dbReference>
<dbReference type="Proteomes" id="UP000266841">
    <property type="component" value="Unassembled WGS sequence"/>
</dbReference>